<protein>
    <submittedName>
        <fullName evidence="1">Uncharacterized protein</fullName>
    </submittedName>
</protein>
<dbReference type="AlphaFoldDB" id="A0A219ARZ6"/>
<name>A0A219ARZ6_METCM</name>
<evidence type="ECO:0000313" key="2">
    <source>
        <dbReference type="Proteomes" id="UP000078397"/>
    </source>
</evidence>
<dbReference type="RefSeq" id="XP_022285506.1">
    <property type="nucleotide sequence ID" value="XM_022429456.1"/>
</dbReference>
<keyword evidence="2" id="KW-1185">Reference proteome</keyword>
<reference evidence="1 2" key="1">
    <citation type="journal article" date="2016" name="PLoS Pathog.">
        <title>Biosynthesis of antibiotic leucinostatins in bio-control fungus Purpureocillium lilacinum and their inhibition on phytophthora revealed by genome mining.</title>
        <authorList>
            <person name="Wang G."/>
            <person name="Liu Z."/>
            <person name="Lin R."/>
            <person name="Li E."/>
            <person name="Mao Z."/>
            <person name="Ling J."/>
            <person name="Yang Y."/>
            <person name="Yin W.B."/>
            <person name="Xie B."/>
        </authorList>
    </citation>
    <scope>NUCLEOTIDE SEQUENCE [LARGE SCALE GENOMIC DNA]</scope>
    <source>
        <strain evidence="1">170</strain>
    </source>
</reference>
<comment type="caution">
    <text evidence="1">The sequence shown here is derived from an EMBL/GenBank/DDBJ whole genome shotgun (WGS) entry which is preliminary data.</text>
</comment>
<proteinExistence type="predicted"/>
<dbReference type="Proteomes" id="UP000078397">
    <property type="component" value="Unassembled WGS sequence"/>
</dbReference>
<sequence>MDCSERGGTGLTHLPRSGSGYLSIHDLQDAMSAVVPPQTTIDNDGSSLDHLQLVSSFTDQHVHGYMLLCKTLSIASLKGLPGAVWSGKNVLGVGVVRRF</sequence>
<dbReference type="KEGG" id="pchm:VFPPC_17770"/>
<evidence type="ECO:0000313" key="1">
    <source>
        <dbReference type="EMBL" id="OWT43054.1"/>
    </source>
</evidence>
<gene>
    <name evidence="1" type="ORF">VFPPC_17770</name>
</gene>
<organism evidence="1 2">
    <name type="scientific">Pochonia chlamydosporia 170</name>
    <dbReference type="NCBI Taxonomy" id="1380566"/>
    <lineage>
        <taxon>Eukaryota</taxon>
        <taxon>Fungi</taxon>
        <taxon>Dikarya</taxon>
        <taxon>Ascomycota</taxon>
        <taxon>Pezizomycotina</taxon>
        <taxon>Sordariomycetes</taxon>
        <taxon>Hypocreomycetidae</taxon>
        <taxon>Hypocreales</taxon>
        <taxon>Clavicipitaceae</taxon>
        <taxon>Pochonia</taxon>
    </lineage>
</organism>
<accession>A0A219ARZ6</accession>
<dbReference type="EMBL" id="LSBJ02000003">
    <property type="protein sequence ID" value="OWT43054.1"/>
    <property type="molecule type" value="Genomic_DNA"/>
</dbReference>
<dbReference type="GeneID" id="33936690"/>